<dbReference type="GO" id="GO:0005886">
    <property type="term" value="C:plasma membrane"/>
    <property type="evidence" value="ECO:0007669"/>
    <property type="project" value="UniProtKB-SubCell"/>
</dbReference>
<dbReference type="AlphaFoldDB" id="A0A150QHQ5"/>
<keyword evidence="7" id="KW-0813">Transport</keyword>
<comment type="similarity">
    <text evidence="2 7">Belongs to the ExbD/TolR family.</text>
</comment>
<keyword evidence="6 9" id="KW-0472">Membrane</keyword>
<keyword evidence="5 9" id="KW-1133">Transmembrane helix</keyword>
<evidence type="ECO:0000313" key="11">
    <source>
        <dbReference type="Proteomes" id="UP000075260"/>
    </source>
</evidence>
<dbReference type="RefSeq" id="WP_061609825.1">
    <property type="nucleotide sequence ID" value="NZ_JEMA01000646.1"/>
</dbReference>
<sequence length="187" mass="20486">MAGVDVGGGERRARNSEINMIPFIDLLMVIIAFLLITAVWVTNSRLETSAEVPAAAGCGEECQKEPLKAMHVHVGEDSFRLVWKQGATVLSEATVPRHPVEIGTAGATAIRYTELSEAIQREWERSGEHRAPSDRRADQAVLHSDDRTPFRELVAVLDAINAPRRAVLLEDGRSAEMPAFLATFSAR</sequence>
<evidence type="ECO:0000256" key="5">
    <source>
        <dbReference type="ARBA" id="ARBA00022989"/>
    </source>
</evidence>
<proteinExistence type="inferred from homology"/>
<evidence type="ECO:0000256" key="9">
    <source>
        <dbReference type="SAM" id="Phobius"/>
    </source>
</evidence>
<organism evidence="10 11">
    <name type="scientific">Sorangium cellulosum</name>
    <name type="common">Polyangium cellulosum</name>
    <dbReference type="NCBI Taxonomy" id="56"/>
    <lineage>
        <taxon>Bacteria</taxon>
        <taxon>Pseudomonadati</taxon>
        <taxon>Myxococcota</taxon>
        <taxon>Polyangia</taxon>
        <taxon>Polyangiales</taxon>
        <taxon>Polyangiaceae</taxon>
        <taxon>Sorangium</taxon>
    </lineage>
</organism>
<evidence type="ECO:0000256" key="3">
    <source>
        <dbReference type="ARBA" id="ARBA00022475"/>
    </source>
</evidence>
<keyword evidence="7" id="KW-0653">Protein transport</keyword>
<protein>
    <submittedName>
        <fullName evidence="10">Biopolymer transporter</fullName>
    </submittedName>
</protein>
<evidence type="ECO:0000256" key="6">
    <source>
        <dbReference type="ARBA" id="ARBA00023136"/>
    </source>
</evidence>
<evidence type="ECO:0000256" key="7">
    <source>
        <dbReference type="RuleBase" id="RU003879"/>
    </source>
</evidence>
<keyword evidence="4 7" id="KW-0812">Transmembrane</keyword>
<dbReference type="Pfam" id="PF02472">
    <property type="entry name" value="ExbD"/>
    <property type="match status" value="1"/>
</dbReference>
<dbReference type="OrthoDB" id="5507320at2"/>
<dbReference type="Proteomes" id="UP000075260">
    <property type="component" value="Unassembled WGS sequence"/>
</dbReference>
<keyword evidence="3" id="KW-1003">Cell membrane</keyword>
<reference evidence="10 11" key="1">
    <citation type="submission" date="2014-02" db="EMBL/GenBank/DDBJ databases">
        <title>The small core and large imbalanced accessory genome model reveals a collaborative survival strategy of Sorangium cellulosum strains in nature.</title>
        <authorList>
            <person name="Han K."/>
            <person name="Peng R."/>
            <person name="Blom J."/>
            <person name="Li Y.-Z."/>
        </authorList>
    </citation>
    <scope>NUCLEOTIDE SEQUENCE [LARGE SCALE GENOMIC DNA]</scope>
    <source>
        <strain evidence="10 11">So0008-312</strain>
    </source>
</reference>
<evidence type="ECO:0000313" key="10">
    <source>
        <dbReference type="EMBL" id="KYF67484.1"/>
    </source>
</evidence>
<name>A0A150QHQ5_SORCE</name>
<dbReference type="GO" id="GO:0022857">
    <property type="term" value="F:transmembrane transporter activity"/>
    <property type="evidence" value="ECO:0007669"/>
    <property type="project" value="InterPro"/>
</dbReference>
<evidence type="ECO:0000256" key="4">
    <source>
        <dbReference type="ARBA" id="ARBA00022692"/>
    </source>
</evidence>
<dbReference type="InterPro" id="IPR003400">
    <property type="entry name" value="ExbD"/>
</dbReference>
<feature type="transmembrane region" description="Helical" evidence="9">
    <location>
        <begin position="21"/>
        <end position="41"/>
    </location>
</feature>
<evidence type="ECO:0000256" key="8">
    <source>
        <dbReference type="SAM" id="MobiDB-lite"/>
    </source>
</evidence>
<evidence type="ECO:0000256" key="2">
    <source>
        <dbReference type="ARBA" id="ARBA00005811"/>
    </source>
</evidence>
<feature type="region of interest" description="Disordered" evidence="8">
    <location>
        <begin position="123"/>
        <end position="143"/>
    </location>
</feature>
<dbReference type="GO" id="GO:0015031">
    <property type="term" value="P:protein transport"/>
    <property type="evidence" value="ECO:0007669"/>
    <property type="project" value="UniProtKB-KW"/>
</dbReference>
<gene>
    <name evidence="10" type="ORF">BE15_20840</name>
</gene>
<comment type="subcellular location">
    <subcellularLocation>
        <location evidence="1">Cell membrane</location>
        <topology evidence="1">Single-pass membrane protein</topology>
    </subcellularLocation>
    <subcellularLocation>
        <location evidence="7">Cell membrane</location>
        <topology evidence="7">Single-pass type II membrane protein</topology>
    </subcellularLocation>
</comment>
<evidence type="ECO:0000256" key="1">
    <source>
        <dbReference type="ARBA" id="ARBA00004162"/>
    </source>
</evidence>
<accession>A0A150QHQ5</accession>
<comment type="caution">
    <text evidence="10">The sequence shown here is derived from an EMBL/GenBank/DDBJ whole genome shotgun (WGS) entry which is preliminary data.</text>
</comment>
<dbReference type="EMBL" id="JEMA01000646">
    <property type="protein sequence ID" value="KYF67484.1"/>
    <property type="molecule type" value="Genomic_DNA"/>
</dbReference>